<keyword evidence="4" id="KW-0804">Transcription</keyword>
<sequence>MNFIQLAYFRKVMECGSVTQAARQLCITQPAVSKQLRQLEDELGCRLFDRSGGRLVPTPAGEFLRERAGALLAGFENLQAEMSSFRHRISGRLCIGCGPYTSGNVVPDLLTELIRRHPGIEPSVREKDSFLADLKNGSLDIMFGIQGYDGEELLYVPMYRNRLVLICSVLSPLAKAPEITPELLAKEPFLAHSYDSIRSTVFRNMPYLQKNRFYVESRYTTTLIAYVQRNLGFSIIPDYYLGSLPPGVAAPAFETGCSVETGFLTNPDRMFSPPLQAMIGLVREKYGCHMENDREKS</sequence>
<gene>
    <name evidence="6" type="ORF">FYJ85_12680</name>
</gene>
<dbReference type="InterPro" id="IPR036388">
    <property type="entry name" value="WH-like_DNA-bd_sf"/>
</dbReference>
<name>A0A844G415_9BACT</name>
<dbReference type="FunFam" id="1.10.10.10:FF:000001">
    <property type="entry name" value="LysR family transcriptional regulator"/>
    <property type="match status" value="1"/>
</dbReference>
<feature type="domain" description="HTH lysR-type" evidence="5">
    <location>
        <begin position="1"/>
        <end position="58"/>
    </location>
</feature>
<dbReference type="SUPFAM" id="SSF53850">
    <property type="entry name" value="Periplasmic binding protein-like II"/>
    <property type="match status" value="1"/>
</dbReference>
<dbReference type="Proteomes" id="UP000435649">
    <property type="component" value="Unassembled WGS sequence"/>
</dbReference>
<dbReference type="PRINTS" id="PR00039">
    <property type="entry name" value="HTHLYSR"/>
</dbReference>
<comment type="similarity">
    <text evidence="1">Belongs to the LysR transcriptional regulatory family.</text>
</comment>
<evidence type="ECO:0000256" key="3">
    <source>
        <dbReference type="ARBA" id="ARBA00023125"/>
    </source>
</evidence>
<dbReference type="PANTHER" id="PTHR30126:SF40">
    <property type="entry name" value="HTH-TYPE TRANSCRIPTIONAL REGULATOR GLTR"/>
    <property type="match status" value="1"/>
</dbReference>
<dbReference type="InterPro" id="IPR036390">
    <property type="entry name" value="WH_DNA-bd_sf"/>
</dbReference>
<dbReference type="CDD" id="cd05466">
    <property type="entry name" value="PBP2_LTTR_substrate"/>
    <property type="match status" value="1"/>
</dbReference>
<dbReference type="PROSITE" id="PS50931">
    <property type="entry name" value="HTH_LYSR"/>
    <property type="match status" value="1"/>
</dbReference>
<reference evidence="6 7" key="1">
    <citation type="submission" date="2019-08" db="EMBL/GenBank/DDBJ databases">
        <title>In-depth cultivation of the pig gut microbiome towards novel bacterial diversity and tailored functional studies.</title>
        <authorList>
            <person name="Wylensek D."/>
            <person name="Hitch T.C.A."/>
            <person name="Clavel T."/>
        </authorList>
    </citation>
    <scope>NUCLEOTIDE SEQUENCE [LARGE SCALE GENOMIC DNA]</scope>
    <source>
        <strain evidence="6 7">BBE-744-WT-12</strain>
    </source>
</reference>
<dbReference type="SUPFAM" id="SSF46785">
    <property type="entry name" value="Winged helix' DNA-binding domain"/>
    <property type="match status" value="1"/>
</dbReference>
<protein>
    <submittedName>
        <fullName evidence="6">LysR family transcriptional regulator</fullName>
    </submittedName>
</protein>
<evidence type="ECO:0000313" key="6">
    <source>
        <dbReference type="EMBL" id="MST97893.1"/>
    </source>
</evidence>
<dbReference type="Gene3D" id="3.40.190.290">
    <property type="match status" value="1"/>
</dbReference>
<keyword evidence="2" id="KW-0805">Transcription regulation</keyword>
<evidence type="ECO:0000256" key="4">
    <source>
        <dbReference type="ARBA" id="ARBA00023163"/>
    </source>
</evidence>
<dbReference type="GO" id="GO:0000976">
    <property type="term" value="F:transcription cis-regulatory region binding"/>
    <property type="evidence" value="ECO:0007669"/>
    <property type="project" value="TreeGrafter"/>
</dbReference>
<evidence type="ECO:0000256" key="1">
    <source>
        <dbReference type="ARBA" id="ARBA00009437"/>
    </source>
</evidence>
<evidence type="ECO:0000313" key="7">
    <source>
        <dbReference type="Proteomes" id="UP000435649"/>
    </source>
</evidence>
<dbReference type="Gene3D" id="1.10.10.10">
    <property type="entry name" value="Winged helix-like DNA-binding domain superfamily/Winged helix DNA-binding domain"/>
    <property type="match status" value="1"/>
</dbReference>
<dbReference type="Pfam" id="PF03466">
    <property type="entry name" value="LysR_substrate"/>
    <property type="match status" value="1"/>
</dbReference>
<dbReference type="GO" id="GO:0003700">
    <property type="term" value="F:DNA-binding transcription factor activity"/>
    <property type="evidence" value="ECO:0007669"/>
    <property type="project" value="InterPro"/>
</dbReference>
<evidence type="ECO:0000259" key="5">
    <source>
        <dbReference type="PROSITE" id="PS50931"/>
    </source>
</evidence>
<comment type="caution">
    <text evidence="6">The sequence shown here is derived from an EMBL/GenBank/DDBJ whole genome shotgun (WGS) entry which is preliminary data.</text>
</comment>
<dbReference type="RefSeq" id="WP_154419001.1">
    <property type="nucleotide sequence ID" value="NZ_DBFCGB010000042.1"/>
</dbReference>
<keyword evidence="3" id="KW-0238">DNA-binding</keyword>
<accession>A0A844G415</accession>
<dbReference type="AlphaFoldDB" id="A0A844G415"/>
<evidence type="ECO:0000256" key="2">
    <source>
        <dbReference type="ARBA" id="ARBA00023015"/>
    </source>
</evidence>
<proteinExistence type="inferred from homology"/>
<keyword evidence="7" id="KW-1185">Reference proteome</keyword>
<dbReference type="EMBL" id="VUNS01000013">
    <property type="protein sequence ID" value="MST97893.1"/>
    <property type="molecule type" value="Genomic_DNA"/>
</dbReference>
<dbReference type="Pfam" id="PF00126">
    <property type="entry name" value="HTH_1"/>
    <property type="match status" value="1"/>
</dbReference>
<dbReference type="InterPro" id="IPR000847">
    <property type="entry name" value="LysR_HTH_N"/>
</dbReference>
<dbReference type="PANTHER" id="PTHR30126">
    <property type="entry name" value="HTH-TYPE TRANSCRIPTIONAL REGULATOR"/>
    <property type="match status" value="1"/>
</dbReference>
<organism evidence="6 7">
    <name type="scientific">Victivallis lenta</name>
    <dbReference type="NCBI Taxonomy" id="2606640"/>
    <lineage>
        <taxon>Bacteria</taxon>
        <taxon>Pseudomonadati</taxon>
        <taxon>Lentisphaerota</taxon>
        <taxon>Lentisphaeria</taxon>
        <taxon>Victivallales</taxon>
        <taxon>Victivallaceae</taxon>
        <taxon>Victivallis</taxon>
    </lineage>
</organism>
<dbReference type="InterPro" id="IPR005119">
    <property type="entry name" value="LysR_subst-bd"/>
</dbReference>